<proteinExistence type="predicted"/>
<dbReference type="Pfam" id="PF18962">
    <property type="entry name" value="Por_Secre_tail"/>
    <property type="match status" value="1"/>
</dbReference>
<sequence length="675" mass="76643">MKKYGYCVLFFIIWDFALSQNTLLLPVNDINQLIQNGTVHVTYKPFDIGTINDVFDSNYETLARSANINPQVITLSFPFSVSFSGSEVLQTYGDGWWSLEAADSEKDIDEKSASYIQLFSMSLLTDGMIDSKSFSIVSKRIIRLTVHRSTGDDYVHLNEWKLLDANAEVEITSICAHPAQLWMLPSTKLEVSLFGTDEQGLNYPIISGIDWTLEDPNVADIETGGEKTFILSNDHVGNTNLSIHWEGLEQNIALHVVDDFKPKPAPTRVVKVALVLIDPPIEAEGGLRFHERFGWDDPVDLTNALVDSFNLASDGTVEYHVVATYDEPILYASLEGTVISVDSMYRLFLEPGWATFHHLEQTGGFAFDYNGLLAAHDFCTQSNNHEIDEVWVYSMPFTGMYESRLTGDGAFWYNSPPLDGNTCIDQLPIMGWNYERGVAEAMHSFGHRVESAMAHTFGRWDYNATDKNDWELFSSYDLVVPGGAHCGNIHFPPNGRSDYDYNNGLGVITYERNWTRYPFLFDKRDYIGSKQWGHSQLGYMSWWFHHLPHFTCRNKNGILNNWWSYIVDYNEGKLLETQTSDCDCEYVSQTTSVEEFDNLSGTHIYPNPGKGPFQIYGVGNQNDASISIFSMEGRKVFEKEISSDNFTINPKLESGIYFYRIRMGKKFETGKLILN</sequence>
<protein>
    <submittedName>
        <fullName evidence="2">T9SS type A sorting domain-containing protein</fullName>
    </submittedName>
</protein>
<dbReference type="EMBL" id="JADKGY010000006">
    <property type="protein sequence ID" value="MBK9982541.1"/>
    <property type="molecule type" value="Genomic_DNA"/>
</dbReference>
<organism evidence="2 3">
    <name type="scientific">Candidatus Opimibacter skivensis</name>
    <dbReference type="NCBI Taxonomy" id="2982028"/>
    <lineage>
        <taxon>Bacteria</taxon>
        <taxon>Pseudomonadati</taxon>
        <taxon>Bacteroidota</taxon>
        <taxon>Saprospiria</taxon>
        <taxon>Saprospirales</taxon>
        <taxon>Saprospiraceae</taxon>
        <taxon>Candidatus Opimibacter</taxon>
    </lineage>
</organism>
<dbReference type="Proteomes" id="UP000808337">
    <property type="component" value="Unassembled WGS sequence"/>
</dbReference>
<dbReference type="AlphaFoldDB" id="A0A9D7XPZ8"/>
<feature type="domain" description="Secretion system C-terminal sorting" evidence="1">
    <location>
        <begin position="604"/>
        <end position="673"/>
    </location>
</feature>
<name>A0A9D7XPZ8_9BACT</name>
<evidence type="ECO:0000259" key="1">
    <source>
        <dbReference type="Pfam" id="PF18962"/>
    </source>
</evidence>
<accession>A0A9D7XPZ8</accession>
<evidence type="ECO:0000313" key="2">
    <source>
        <dbReference type="EMBL" id="MBK9982541.1"/>
    </source>
</evidence>
<reference evidence="2 3" key="1">
    <citation type="submission" date="2020-10" db="EMBL/GenBank/DDBJ databases">
        <title>Connecting structure to function with the recovery of over 1000 high-quality activated sludge metagenome-assembled genomes encoding full-length rRNA genes using long-read sequencing.</title>
        <authorList>
            <person name="Singleton C.M."/>
            <person name="Petriglieri F."/>
            <person name="Kristensen J.M."/>
            <person name="Kirkegaard R.H."/>
            <person name="Michaelsen T.Y."/>
            <person name="Andersen M.H."/>
            <person name="Karst S.M."/>
            <person name="Dueholm M.S."/>
            <person name="Nielsen P.H."/>
            <person name="Albertsen M."/>
        </authorList>
    </citation>
    <scope>NUCLEOTIDE SEQUENCE [LARGE SCALE GENOMIC DNA]</scope>
    <source>
        <strain evidence="2">Ribe_18-Q3-R11-54_MAXAC.273</strain>
    </source>
</reference>
<evidence type="ECO:0000313" key="3">
    <source>
        <dbReference type="Proteomes" id="UP000808337"/>
    </source>
</evidence>
<gene>
    <name evidence="2" type="ORF">IPP15_08960</name>
</gene>
<comment type="caution">
    <text evidence="2">The sequence shown here is derived from an EMBL/GenBank/DDBJ whole genome shotgun (WGS) entry which is preliminary data.</text>
</comment>
<dbReference type="NCBIfam" id="TIGR04183">
    <property type="entry name" value="Por_Secre_tail"/>
    <property type="match status" value="1"/>
</dbReference>
<dbReference type="InterPro" id="IPR026444">
    <property type="entry name" value="Secre_tail"/>
</dbReference>